<feature type="region of interest" description="Disordered" evidence="1">
    <location>
        <begin position="433"/>
        <end position="453"/>
    </location>
</feature>
<gene>
    <name evidence="3" type="ORF">BGZ95_005904</name>
</gene>
<dbReference type="AlphaFoldDB" id="A0AAD4D3I2"/>
<keyword evidence="4" id="KW-1185">Reference proteome</keyword>
<feature type="region of interest" description="Disordered" evidence="1">
    <location>
        <begin position="468"/>
        <end position="500"/>
    </location>
</feature>
<dbReference type="EMBL" id="JAAAIL010002731">
    <property type="protein sequence ID" value="KAG0254948.1"/>
    <property type="molecule type" value="Genomic_DNA"/>
</dbReference>
<comment type="caution">
    <text evidence="3">The sequence shown here is derived from an EMBL/GenBank/DDBJ whole genome shotgun (WGS) entry which is preliminary data.</text>
</comment>
<proteinExistence type="predicted"/>
<dbReference type="InterPro" id="IPR032675">
    <property type="entry name" value="LRR_dom_sf"/>
</dbReference>
<name>A0AAD4D3I2_9FUNG</name>
<dbReference type="InterPro" id="IPR036047">
    <property type="entry name" value="F-box-like_dom_sf"/>
</dbReference>
<dbReference type="SUPFAM" id="SSF52047">
    <property type="entry name" value="RNI-like"/>
    <property type="match status" value="1"/>
</dbReference>
<dbReference type="Gene3D" id="3.80.10.10">
    <property type="entry name" value="Ribonuclease Inhibitor"/>
    <property type="match status" value="2"/>
</dbReference>
<sequence length="534" mass="60266">MDITLPSEVLIQVAEYLNPADLATACCVNRTWFIPFASRLWRSLHKDQFAQEALLEALPRYSSFVRELRSSRFGKLRQVGPECTRLNLIDVPVLLPEQEDGCALEILERNPDLEDISVLFLSQVEASQLLMRFVGIVVGMKKLKKLSIHGFIAPAMTLEYLLEMLPGLKELSVVFCLNAPPDAVLDPDFVAWREKKEVAMVHKADNGNRTVAAVTIDGATASTTGATASTTGATASTTGATTKSTSQQRELRKLSLAGMELTFESLLKIVQNYPLLESLVLEGPDQFDPFRPNSPSFIPFCEQLRVFCPRLDQLSLKSVEISNEGLELLLTAFPRLKRIAIAETSMQDCDILQVLLDHQGYTETLEEIDLTQDSFPRSSAQETLEVLRKYRRLRRLRVTDGTVMAEALVQLLRGSNDEQQGQQQLQEHLLATSQGSGQEGQDPLSHGHDAGRPGQFLERLDVTIVGPSRSWAPSRHYHEERSQEMEEQDQQQQQHDDDEERTYPLFDTLMSLLRERTLLDVDSWMEYIPFDYEL</sequence>
<dbReference type="PROSITE" id="PS50181">
    <property type="entry name" value="FBOX"/>
    <property type="match status" value="1"/>
</dbReference>
<dbReference type="SUPFAM" id="SSF81383">
    <property type="entry name" value="F-box domain"/>
    <property type="match status" value="1"/>
</dbReference>
<evidence type="ECO:0000313" key="3">
    <source>
        <dbReference type="EMBL" id="KAG0254948.1"/>
    </source>
</evidence>
<accession>A0AAD4D3I2</accession>
<dbReference type="Pfam" id="PF12937">
    <property type="entry name" value="F-box-like"/>
    <property type="match status" value="1"/>
</dbReference>
<evidence type="ECO:0000259" key="2">
    <source>
        <dbReference type="PROSITE" id="PS50181"/>
    </source>
</evidence>
<organism evidence="3 4">
    <name type="scientific">Linnemannia exigua</name>
    <dbReference type="NCBI Taxonomy" id="604196"/>
    <lineage>
        <taxon>Eukaryota</taxon>
        <taxon>Fungi</taxon>
        <taxon>Fungi incertae sedis</taxon>
        <taxon>Mucoromycota</taxon>
        <taxon>Mortierellomycotina</taxon>
        <taxon>Mortierellomycetes</taxon>
        <taxon>Mortierellales</taxon>
        <taxon>Mortierellaceae</taxon>
        <taxon>Linnemannia</taxon>
    </lineage>
</organism>
<dbReference type="CDD" id="cd09917">
    <property type="entry name" value="F-box_SF"/>
    <property type="match status" value="1"/>
</dbReference>
<protein>
    <recommendedName>
        <fullName evidence="2">F-box domain-containing protein</fullName>
    </recommendedName>
</protein>
<feature type="domain" description="F-box" evidence="2">
    <location>
        <begin position="1"/>
        <end position="44"/>
    </location>
</feature>
<feature type="region of interest" description="Disordered" evidence="1">
    <location>
        <begin position="225"/>
        <end position="246"/>
    </location>
</feature>
<reference evidence="3" key="1">
    <citation type="journal article" date="2020" name="Fungal Divers.">
        <title>Resolving the Mortierellaceae phylogeny through synthesis of multi-gene phylogenetics and phylogenomics.</title>
        <authorList>
            <person name="Vandepol N."/>
            <person name="Liber J."/>
            <person name="Desiro A."/>
            <person name="Na H."/>
            <person name="Kennedy M."/>
            <person name="Barry K."/>
            <person name="Grigoriev I.V."/>
            <person name="Miller A.N."/>
            <person name="O'Donnell K."/>
            <person name="Stajich J.E."/>
            <person name="Bonito G."/>
        </authorList>
    </citation>
    <scope>NUCLEOTIDE SEQUENCE</scope>
    <source>
        <strain evidence="3">NRRL 28262</strain>
    </source>
</reference>
<evidence type="ECO:0000313" key="4">
    <source>
        <dbReference type="Proteomes" id="UP001194580"/>
    </source>
</evidence>
<dbReference type="Proteomes" id="UP001194580">
    <property type="component" value="Unassembled WGS sequence"/>
</dbReference>
<evidence type="ECO:0000256" key="1">
    <source>
        <dbReference type="SAM" id="MobiDB-lite"/>
    </source>
</evidence>
<dbReference type="InterPro" id="IPR001810">
    <property type="entry name" value="F-box_dom"/>
</dbReference>